<keyword evidence="1" id="KW-1133">Transmembrane helix</keyword>
<keyword evidence="1" id="KW-0812">Transmembrane</keyword>
<dbReference type="Proteomes" id="UP000724672">
    <property type="component" value="Unassembled WGS sequence"/>
</dbReference>
<keyword evidence="3" id="KW-1185">Reference proteome</keyword>
<gene>
    <name evidence="2" type="ORF">GOQ27_02820</name>
</gene>
<dbReference type="InterPro" id="IPR052549">
    <property type="entry name" value="SpmB"/>
</dbReference>
<protein>
    <submittedName>
        <fullName evidence="2">Nucleoside recognition family protein</fullName>
    </submittedName>
</protein>
<proteinExistence type="predicted"/>
<dbReference type="PANTHER" id="PTHR35793">
    <property type="entry name" value="INNER MEMBRANE PROTEIN YJIG"/>
    <property type="match status" value="1"/>
</dbReference>
<accession>A0A942UVV5</accession>
<dbReference type="GO" id="GO:0005886">
    <property type="term" value="C:plasma membrane"/>
    <property type="evidence" value="ECO:0007669"/>
    <property type="project" value="TreeGrafter"/>
</dbReference>
<keyword evidence="1" id="KW-0472">Membrane</keyword>
<feature type="transmembrane region" description="Helical" evidence="1">
    <location>
        <begin position="15"/>
        <end position="34"/>
    </location>
</feature>
<organism evidence="2 3">
    <name type="scientific">Anaeromonas frigoriresistens</name>
    <dbReference type="NCBI Taxonomy" id="2683708"/>
    <lineage>
        <taxon>Bacteria</taxon>
        <taxon>Bacillati</taxon>
        <taxon>Bacillota</taxon>
        <taxon>Tissierellia</taxon>
        <taxon>Tissierellales</taxon>
        <taxon>Thermohalobacteraceae</taxon>
        <taxon>Anaeromonas</taxon>
    </lineage>
</organism>
<feature type="transmembrane region" description="Helical" evidence="1">
    <location>
        <begin position="122"/>
        <end position="141"/>
    </location>
</feature>
<evidence type="ECO:0000313" key="2">
    <source>
        <dbReference type="EMBL" id="MBS4537376.1"/>
    </source>
</evidence>
<dbReference type="PANTHER" id="PTHR35793:SF2">
    <property type="entry name" value="INNER MEMBRANE PROTEIN YJIG"/>
    <property type="match status" value="1"/>
</dbReference>
<dbReference type="RefSeq" id="WP_203365307.1">
    <property type="nucleotide sequence ID" value="NZ_WSFT01000016.1"/>
</dbReference>
<name>A0A942UVV5_9FIRM</name>
<evidence type="ECO:0000313" key="3">
    <source>
        <dbReference type="Proteomes" id="UP000724672"/>
    </source>
</evidence>
<dbReference type="EMBL" id="WSFT01000016">
    <property type="protein sequence ID" value="MBS4537376.1"/>
    <property type="molecule type" value="Genomic_DNA"/>
</dbReference>
<evidence type="ECO:0000256" key="1">
    <source>
        <dbReference type="SAM" id="Phobius"/>
    </source>
</evidence>
<sequence length="313" mass="33409">MHTLVEIIINSGETAINLALYLILPILVVMMAVMRVLENKGVLGAIAAKLSPILAFFGLPGLGVFALLQVQFISFAAPIATFKIMEYDKHISNRQIAATLAAVLVMSQGNAILPLAVVGLNMPIIILTSIIGGLIAAYLAYRFHGEDESDKLPQEEISVKDDKEVEKKKIISLLFRGGEEGLEIAKKSIVPLILALFMVNILREINVIDFLEKLLAPALTRVGIPGVAILPIATKYIAGGTAMMAIVMDLISEGSMTAVELNRIAGFSINPLDPVGVALLISAGTRVASVTKPAFKAAIIGIVLRGIIHLVIF</sequence>
<dbReference type="AlphaFoldDB" id="A0A942UVV5"/>
<reference evidence="2" key="1">
    <citation type="submission" date="2019-12" db="EMBL/GenBank/DDBJ databases">
        <title>Clostridiaceae gen. nov. sp. nov., isolated from sediment in Xinjiang, China.</title>
        <authorList>
            <person name="Zhang R."/>
        </authorList>
    </citation>
    <scope>NUCLEOTIDE SEQUENCE</scope>
    <source>
        <strain evidence="2">D2Q-11</strain>
    </source>
</reference>
<feature type="transmembrane region" description="Helical" evidence="1">
    <location>
        <begin position="96"/>
        <end position="116"/>
    </location>
</feature>
<comment type="caution">
    <text evidence="2">The sequence shown here is derived from an EMBL/GenBank/DDBJ whole genome shotgun (WGS) entry which is preliminary data.</text>
</comment>